<dbReference type="InterPro" id="IPR010028">
    <property type="entry name" value="Acid_phosphatase_pln"/>
</dbReference>
<proteinExistence type="predicted"/>
<evidence type="ECO:0000313" key="3">
    <source>
        <dbReference type="Proteomes" id="UP000029121"/>
    </source>
</evidence>
<evidence type="ECO:0008006" key="4">
    <source>
        <dbReference type="Google" id="ProtNLM"/>
    </source>
</evidence>
<dbReference type="NCBIfam" id="TIGR01675">
    <property type="entry name" value="plant-AP"/>
    <property type="match status" value="1"/>
</dbReference>
<dbReference type="Gene3D" id="3.40.50.1000">
    <property type="entry name" value="HAD superfamily/HAD-like"/>
    <property type="match status" value="1"/>
</dbReference>
<dbReference type="PANTHER" id="PTHR31284">
    <property type="entry name" value="ACID PHOSPHATASE-LIKE PROTEIN"/>
    <property type="match status" value="1"/>
</dbReference>
<evidence type="ECO:0000313" key="2">
    <source>
        <dbReference type="EMBL" id="EOA17133.1"/>
    </source>
</evidence>
<dbReference type="GO" id="GO:0003993">
    <property type="term" value="F:acid phosphatase activity"/>
    <property type="evidence" value="ECO:0007669"/>
    <property type="project" value="InterPro"/>
</dbReference>
<dbReference type="SUPFAM" id="SSF56784">
    <property type="entry name" value="HAD-like"/>
    <property type="match status" value="1"/>
</dbReference>
<dbReference type="eggNOG" id="ENOG502QS0C">
    <property type="taxonomic scope" value="Eukaryota"/>
</dbReference>
<reference evidence="3" key="1">
    <citation type="journal article" date="2013" name="Nat. Genet.">
        <title>The Capsella rubella genome and the genomic consequences of rapid mating system evolution.</title>
        <authorList>
            <person name="Slotte T."/>
            <person name="Hazzouri K.M."/>
            <person name="Agren J.A."/>
            <person name="Koenig D."/>
            <person name="Maumus F."/>
            <person name="Guo Y.L."/>
            <person name="Steige K."/>
            <person name="Platts A.E."/>
            <person name="Escobar J.S."/>
            <person name="Newman L.K."/>
            <person name="Wang W."/>
            <person name="Mandakova T."/>
            <person name="Vello E."/>
            <person name="Smith L.M."/>
            <person name="Henz S.R."/>
            <person name="Steffen J."/>
            <person name="Takuno S."/>
            <person name="Brandvain Y."/>
            <person name="Coop G."/>
            <person name="Andolfatto P."/>
            <person name="Hu T.T."/>
            <person name="Blanchette M."/>
            <person name="Clark R.M."/>
            <person name="Quesneville H."/>
            <person name="Nordborg M."/>
            <person name="Gaut B.S."/>
            <person name="Lysak M.A."/>
            <person name="Jenkins J."/>
            <person name="Grimwood J."/>
            <person name="Chapman J."/>
            <person name="Prochnik S."/>
            <person name="Shu S."/>
            <person name="Rokhsar D."/>
            <person name="Schmutz J."/>
            <person name="Weigel D."/>
            <person name="Wright S.I."/>
        </authorList>
    </citation>
    <scope>NUCLEOTIDE SEQUENCE [LARGE SCALE GENOMIC DNA]</scope>
    <source>
        <strain evidence="3">cv. Monte Gargano</strain>
    </source>
</reference>
<keyword evidence="1" id="KW-0732">Signal</keyword>
<gene>
    <name evidence="2" type="ORF">CARUB_v10005397mg</name>
</gene>
<sequence length="290" mass="32605">LYSLANLILIPISTQKDKIIILKNKSLSSSSTQTMCSRNSSSITSFFIVSLLAVLVNPTISSRAFTKEHPRVSVASNCESWRLASETNNAGSWNVVPSRCVNSVKNYINGGQFENDYNIVARYAIAYAKRINLGRDGKDAWVFDIDETLLSNLDYYKVHGYGSEPYDNAKFNEWAVQGKASSFDGSLRLYKALKKLGFTIILLTGRDENQRSITEKNLRNAGYFGWNRLILRGKNDQGKTAIQYKSEQRSKVVKEGYKIHGNTGDQWSDLQGFAVATRSFKVPNPMYYIA</sequence>
<keyword evidence="3" id="KW-1185">Reference proteome</keyword>
<protein>
    <recommendedName>
        <fullName evidence="4">Acid phosphatase</fullName>
    </recommendedName>
</protein>
<evidence type="ECO:0000256" key="1">
    <source>
        <dbReference type="ARBA" id="ARBA00022729"/>
    </source>
</evidence>
<organism evidence="2 3">
    <name type="scientific">Capsella rubella</name>
    <dbReference type="NCBI Taxonomy" id="81985"/>
    <lineage>
        <taxon>Eukaryota</taxon>
        <taxon>Viridiplantae</taxon>
        <taxon>Streptophyta</taxon>
        <taxon>Embryophyta</taxon>
        <taxon>Tracheophyta</taxon>
        <taxon>Spermatophyta</taxon>
        <taxon>Magnoliopsida</taxon>
        <taxon>eudicotyledons</taxon>
        <taxon>Gunneridae</taxon>
        <taxon>Pentapetalae</taxon>
        <taxon>rosids</taxon>
        <taxon>malvids</taxon>
        <taxon>Brassicales</taxon>
        <taxon>Brassicaceae</taxon>
        <taxon>Camelineae</taxon>
        <taxon>Capsella</taxon>
    </lineage>
</organism>
<dbReference type="InterPro" id="IPR005519">
    <property type="entry name" value="Acid_phosphat_B-like"/>
</dbReference>
<dbReference type="AlphaFoldDB" id="R0H101"/>
<dbReference type="EMBL" id="KB870811">
    <property type="protein sequence ID" value="EOA17133.1"/>
    <property type="molecule type" value="Genomic_DNA"/>
</dbReference>
<dbReference type="STRING" id="81985.R0H101"/>
<name>R0H101_9BRAS</name>
<feature type="non-terminal residue" evidence="2">
    <location>
        <position position="1"/>
    </location>
</feature>
<dbReference type="PANTHER" id="PTHR31284:SF39">
    <property type="entry name" value="ACID PHOSPHATASE-LIKE PROTEIN"/>
    <property type="match status" value="1"/>
</dbReference>
<accession>R0H101</accession>
<dbReference type="CDD" id="cd07535">
    <property type="entry name" value="HAD_VSP"/>
    <property type="match status" value="1"/>
</dbReference>
<dbReference type="KEGG" id="crb:17880292"/>
<dbReference type="Pfam" id="PF03767">
    <property type="entry name" value="Acid_phosphat_B"/>
    <property type="match status" value="1"/>
</dbReference>
<dbReference type="Proteomes" id="UP000029121">
    <property type="component" value="Unassembled WGS sequence"/>
</dbReference>
<dbReference type="InterPro" id="IPR023214">
    <property type="entry name" value="HAD_sf"/>
</dbReference>
<dbReference type="InterPro" id="IPR036412">
    <property type="entry name" value="HAD-like_sf"/>
</dbReference>
<dbReference type="OrthoDB" id="59415at2759"/>